<keyword evidence="2" id="KW-1133">Transmembrane helix</keyword>
<name>A0A225NMH7_9RHOB</name>
<keyword evidence="2" id="KW-0812">Transmembrane</keyword>
<feature type="region of interest" description="Disordered" evidence="1">
    <location>
        <begin position="122"/>
        <end position="148"/>
    </location>
</feature>
<evidence type="ECO:0000313" key="3">
    <source>
        <dbReference type="EMBL" id="OWU73389.1"/>
    </source>
</evidence>
<keyword evidence="2" id="KW-0472">Membrane</keyword>
<reference evidence="3 4" key="1">
    <citation type="submission" date="2013-04" db="EMBL/GenBank/DDBJ databases">
        <title>Oceanicola sp. 22II1-22F33 Genome Sequencing.</title>
        <authorList>
            <person name="Lai Q."/>
            <person name="Li G."/>
            <person name="Shao Z."/>
        </authorList>
    </citation>
    <scope>NUCLEOTIDE SEQUENCE [LARGE SCALE GENOMIC DNA]</scope>
    <source>
        <strain evidence="3 4">22II1-22F33</strain>
    </source>
</reference>
<evidence type="ECO:0000256" key="1">
    <source>
        <dbReference type="SAM" id="MobiDB-lite"/>
    </source>
</evidence>
<dbReference type="Proteomes" id="UP000215377">
    <property type="component" value="Unassembled WGS sequence"/>
</dbReference>
<dbReference type="OrthoDB" id="7875742at2"/>
<gene>
    <name evidence="3" type="ORF">ATO3_11925</name>
</gene>
<dbReference type="AlphaFoldDB" id="A0A225NMH7"/>
<evidence type="ECO:0008006" key="5">
    <source>
        <dbReference type="Google" id="ProtNLM"/>
    </source>
</evidence>
<keyword evidence="4" id="KW-1185">Reference proteome</keyword>
<evidence type="ECO:0000313" key="4">
    <source>
        <dbReference type="Proteomes" id="UP000215377"/>
    </source>
</evidence>
<comment type="caution">
    <text evidence="3">The sequence shown here is derived from an EMBL/GenBank/DDBJ whole genome shotgun (WGS) entry which is preliminary data.</text>
</comment>
<feature type="transmembrane region" description="Helical" evidence="2">
    <location>
        <begin position="155"/>
        <end position="174"/>
    </location>
</feature>
<sequence>MSGGLEIEIPRGERGRIRVFSLSMSKDEAENLELGRALGKAPDDPSRVEVFPVSNLEGLGLAGYLIEGCGVAESQIAPDRSRLDALDGHVMLLFSRAFPEGDVTLHPEPALTLIGTYDEVRPAPPSAPVESQSAAPYTGAPKPSPRDTRAASRRAGALFFVLVMLLVVVVAVLVL</sequence>
<protein>
    <recommendedName>
        <fullName evidence="5">Aspartate carbamoyltransferase catalytic subunit</fullName>
    </recommendedName>
</protein>
<dbReference type="EMBL" id="AQQR01000004">
    <property type="protein sequence ID" value="OWU73389.1"/>
    <property type="molecule type" value="Genomic_DNA"/>
</dbReference>
<accession>A0A225NMH7</accession>
<organism evidence="3 4">
    <name type="scientific">Marinibacterium profundimaris</name>
    <dbReference type="NCBI Taxonomy" id="1679460"/>
    <lineage>
        <taxon>Bacteria</taxon>
        <taxon>Pseudomonadati</taxon>
        <taxon>Pseudomonadota</taxon>
        <taxon>Alphaproteobacteria</taxon>
        <taxon>Rhodobacterales</taxon>
        <taxon>Paracoccaceae</taxon>
        <taxon>Marinibacterium</taxon>
    </lineage>
</organism>
<evidence type="ECO:0000256" key="2">
    <source>
        <dbReference type="SAM" id="Phobius"/>
    </source>
</evidence>
<dbReference type="RefSeq" id="WP_088650097.1">
    <property type="nucleotide sequence ID" value="NZ_AQQR01000004.1"/>
</dbReference>
<proteinExistence type="predicted"/>